<gene>
    <name evidence="2" type="ORF">BU16DRAFT_548426</name>
</gene>
<dbReference type="AlphaFoldDB" id="A0A6A6R1Y1"/>
<reference evidence="2" key="1">
    <citation type="journal article" date="2020" name="Stud. Mycol.">
        <title>101 Dothideomycetes genomes: a test case for predicting lifestyles and emergence of pathogens.</title>
        <authorList>
            <person name="Haridas S."/>
            <person name="Albert R."/>
            <person name="Binder M."/>
            <person name="Bloem J."/>
            <person name="Labutti K."/>
            <person name="Salamov A."/>
            <person name="Andreopoulos B."/>
            <person name="Baker S."/>
            <person name="Barry K."/>
            <person name="Bills G."/>
            <person name="Bluhm B."/>
            <person name="Cannon C."/>
            <person name="Castanera R."/>
            <person name="Culley D."/>
            <person name="Daum C."/>
            <person name="Ezra D."/>
            <person name="Gonzalez J."/>
            <person name="Henrissat B."/>
            <person name="Kuo A."/>
            <person name="Liang C."/>
            <person name="Lipzen A."/>
            <person name="Lutzoni F."/>
            <person name="Magnuson J."/>
            <person name="Mondo S."/>
            <person name="Nolan M."/>
            <person name="Ohm R."/>
            <person name="Pangilinan J."/>
            <person name="Park H.-J."/>
            <person name="Ramirez L."/>
            <person name="Alfaro M."/>
            <person name="Sun H."/>
            <person name="Tritt A."/>
            <person name="Yoshinaga Y."/>
            <person name="Zwiers L.-H."/>
            <person name="Turgeon B."/>
            <person name="Goodwin S."/>
            <person name="Spatafora J."/>
            <person name="Crous P."/>
            <person name="Grigoriev I."/>
        </authorList>
    </citation>
    <scope>NUCLEOTIDE SEQUENCE</scope>
    <source>
        <strain evidence="2">CBS 269.34</strain>
    </source>
</reference>
<keyword evidence="3" id="KW-1185">Reference proteome</keyword>
<evidence type="ECO:0000313" key="3">
    <source>
        <dbReference type="Proteomes" id="UP000799750"/>
    </source>
</evidence>
<dbReference type="OrthoDB" id="674604at2759"/>
<evidence type="ECO:0000259" key="1">
    <source>
        <dbReference type="Pfam" id="PF06985"/>
    </source>
</evidence>
<dbReference type="InterPro" id="IPR010730">
    <property type="entry name" value="HET"/>
</dbReference>
<sequence>MRLLRLEDFSLVEVVGKNIPRYAVLSHTWGPDQEEVTYKDIVKGTGKNKAGYAKIQFCERQASLDSLQYIWVDTCCINKSSSAELSEAINSMFSWYQRAERCYVYLSDVRRDNSGESDPFPRHIWTSAFRNSRWFTRGWTLQELLAPTMIGFFSTDGHLLGNRASLLQEIHEATEISIEALLGRKLLSHFSVDERMLWAKGRETKREEDAAYSLLGIFDIHMPLIYGEGRNKALRRLRREIRDRSFNP</sequence>
<dbReference type="PANTHER" id="PTHR10622">
    <property type="entry name" value="HET DOMAIN-CONTAINING PROTEIN"/>
    <property type="match status" value="1"/>
</dbReference>
<proteinExistence type="predicted"/>
<feature type="domain" description="Heterokaryon incompatibility" evidence="1">
    <location>
        <begin position="22"/>
        <end position="113"/>
    </location>
</feature>
<accession>A0A6A6R1Y1</accession>
<dbReference type="Pfam" id="PF06985">
    <property type="entry name" value="HET"/>
    <property type="match status" value="1"/>
</dbReference>
<evidence type="ECO:0000313" key="2">
    <source>
        <dbReference type="EMBL" id="KAF2498768.1"/>
    </source>
</evidence>
<dbReference type="Proteomes" id="UP000799750">
    <property type="component" value="Unassembled WGS sequence"/>
</dbReference>
<dbReference type="PANTHER" id="PTHR10622:SF13">
    <property type="entry name" value="NACHT DOMAIN-CONTAINING PROTEIN"/>
    <property type="match status" value="1"/>
</dbReference>
<dbReference type="EMBL" id="MU004185">
    <property type="protein sequence ID" value="KAF2498768.1"/>
    <property type="molecule type" value="Genomic_DNA"/>
</dbReference>
<organism evidence="2 3">
    <name type="scientific">Lophium mytilinum</name>
    <dbReference type="NCBI Taxonomy" id="390894"/>
    <lineage>
        <taxon>Eukaryota</taxon>
        <taxon>Fungi</taxon>
        <taxon>Dikarya</taxon>
        <taxon>Ascomycota</taxon>
        <taxon>Pezizomycotina</taxon>
        <taxon>Dothideomycetes</taxon>
        <taxon>Pleosporomycetidae</taxon>
        <taxon>Mytilinidiales</taxon>
        <taxon>Mytilinidiaceae</taxon>
        <taxon>Lophium</taxon>
    </lineage>
</organism>
<protein>
    <submittedName>
        <fullName evidence="2">HET-domain-containing protein</fullName>
    </submittedName>
</protein>
<name>A0A6A6R1Y1_9PEZI</name>